<protein>
    <submittedName>
        <fullName evidence="4">Redox-active disulfide protein 2</fullName>
    </submittedName>
</protein>
<dbReference type="SUPFAM" id="SSF52833">
    <property type="entry name" value="Thioredoxin-like"/>
    <property type="match status" value="1"/>
</dbReference>
<dbReference type="RefSeq" id="WP_015691834.1">
    <property type="nucleotide sequence ID" value="NC_016940.1"/>
</dbReference>
<dbReference type="PANTHER" id="PTHR36450:SF1">
    <property type="entry name" value="THIOREDOXIN"/>
    <property type="match status" value="1"/>
</dbReference>
<feature type="active site" description="Nucleophile" evidence="1">
    <location>
        <position position="11"/>
    </location>
</feature>
<dbReference type="Gene3D" id="3.40.30.10">
    <property type="entry name" value="Glutaredoxin"/>
    <property type="match status" value="1"/>
</dbReference>
<dbReference type="InterPro" id="IPR005243">
    <property type="entry name" value="THIRX-like_proc"/>
</dbReference>
<dbReference type="PANTHER" id="PTHR36450">
    <property type="entry name" value="THIOREDOXIN"/>
    <property type="match status" value="1"/>
</dbReference>
<dbReference type="InterPro" id="IPR012336">
    <property type="entry name" value="Thioredoxin-like_fold"/>
</dbReference>
<gene>
    <name evidence="4" type="ordered locus">SGRA_1463</name>
</gene>
<dbReference type="Pfam" id="PF13192">
    <property type="entry name" value="Thioredoxin_3"/>
    <property type="match status" value="1"/>
</dbReference>
<dbReference type="KEGG" id="sgn:SGRA_1463"/>
<dbReference type="HOGENOM" id="CLU_090389_18_2_10"/>
<dbReference type="InterPro" id="IPR036249">
    <property type="entry name" value="Thioredoxin-like_sf"/>
</dbReference>
<sequence>MKSVKVLGTGCAKCKQLYQLIADYKAEHQLDFELEKVEDIMDIMAYDVMGTPALVIDEKPSFVGLPSKQELAKLLNAN</sequence>
<organism evidence="4 5">
    <name type="scientific">Saprospira grandis (strain Lewin)</name>
    <dbReference type="NCBI Taxonomy" id="984262"/>
    <lineage>
        <taxon>Bacteria</taxon>
        <taxon>Pseudomonadati</taxon>
        <taxon>Bacteroidota</taxon>
        <taxon>Saprospiria</taxon>
        <taxon>Saprospirales</taxon>
        <taxon>Saprospiraceae</taxon>
        <taxon>Saprospira</taxon>
    </lineage>
</organism>
<dbReference type="PIRSF" id="PIRSF037031">
    <property type="entry name" value="Redox_disulphide_2"/>
    <property type="match status" value="1"/>
</dbReference>
<dbReference type="Proteomes" id="UP000007519">
    <property type="component" value="Chromosome"/>
</dbReference>
<feature type="active site" description="Nucleophile" evidence="1">
    <location>
        <position position="14"/>
    </location>
</feature>
<feature type="domain" description="Thioredoxin-like fold" evidence="3">
    <location>
        <begin position="3"/>
        <end position="75"/>
    </location>
</feature>
<dbReference type="EMBL" id="CP002831">
    <property type="protein sequence ID" value="AFC24198.1"/>
    <property type="molecule type" value="Genomic_DNA"/>
</dbReference>
<evidence type="ECO:0000256" key="1">
    <source>
        <dbReference type="PIRSR" id="PIRSR037031-50"/>
    </source>
</evidence>
<name>H6L7X7_SAPGL</name>
<dbReference type="OrthoDB" id="9800630at2"/>
<evidence type="ECO:0000313" key="4">
    <source>
        <dbReference type="EMBL" id="AFC24198.1"/>
    </source>
</evidence>
<dbReference type="AlphaFoldDB" id="H6L7X7"/>
<dbReference type="STRING" id="984262.SGRA_1463"/>
<evidence type="ECO:0000256" key="2">
    <source>
        <dbReference type="PIRSR" id="PIRSR037031-51"/>
    </source>
</evidence>
<keyword evidence="5" id="KW-1185">Reference proteome</keyword>
<evidence type="ECO:0000259" key="3">
    <source>
        <dbReference type="Pfam" id="PF13192"/>
    </source>
</evidence>
<reference evidence="4 5" key="1">
    <citation type="journal article" date="2012" name="Stand. Genomic Sci.">
        <title>Complete genome sequencing and analysis of Saprospira grandis str. Lewin, a predatory marine bacterium.</title>
        <authorList>
            <person name="Saw J.H."/>
            <person name="Yuryev A."/>
            <person name="Kanbe M."/>
            <person name="Hou S."/>
            <person name="Young A.G."/>
            <person name="Aizawa S."/>
            <person name="Alam M."/>
        </authorList>
    </citation>
    <scope>NUCLEOTIDE SEQUENCE [LARGE SCALE GENOMIC DNA]</scope>
    <source>
        <strain evidence="4 5">Lewin</strain>
    </source>
</reference>
<evidence type="ECO:0000313" key="5">
    <source>
        <dbReference type="Proteomes" id="UP000007519"/>
    </source>
</evidence>
<dbReference type="eggNOG" id="COG0526">
    <property type="taxonomic scope" value="Bacteria"/>
</dbReference>
<keyword evidence="2" id="KW-0676">Redox-active center</keyword>
<dbReference type="NCBIfam" id="TIGR00412">
    <property type="entry name" value="redox_disulf_2"/>
    <property type="match status" value="1"/>
</dbReference>
<accession>H6L7X7</accession>
<proteinExistence type="predicted"/>
<keyword evidence="2" id="KW-1015">Disulfide bond</keyword>
<feature type="disulfide bond" description="Redox-active" evidence="2">
    <location>
        <begin position="11"/>
        <end position="14"/>
    </location>
</feature>